<dbReference type="EMBL" id="CP006867">
    <property type="protein sequence ID" value="ALU12457.1"/>
    <property type="molecule type" value="Genomic_DNA"/>
</dbReference>
<organism evidence="1 2">
    <name type="scientific">Ignicoccus islandicus DSM 13165</name>
    <dbReference type="NCBI Taxonomy" id="940295"/>
    <lineage>
        <taxon>Archaea</taxon>
        <taxon>Thermoproteota</taxon>
        <taxon>Thermoprotei</taxon>
        <taxon>Desulfurococcales</taxon>
        <taxon>Desulfurococcaceae</taxon>
        <taxon>Ignicoccus</taxon>
    </lineage>
</organism>
<dbReference type="Gene3D" id="3.20.20.140">
    <property type="entry name" value="Metal-dependent hydrolases"/>
    <property type="match status" value="1"/>
</dbReference>
<gene>
    <name evidence="1" type="ORF">EYM_03990</name>
</gene>
<dbReference type="KEGG" id="iis:EYM_03990"/>
<evidence type="ECO:0000313" key="2">
    <source>
        <dbReference type="Proteomes" id="UP000060778"/>
    </source>
</evidence>
<dbReference type="AlphaFoldDB" id="A0A0U3F9W7"/>
<keyword evidence="2" id="KW-1185">Reference proteome</keyword>
<dbReference type="GeneID" id="30680192"/>
<dbReference type="RefSeq" id="WP_075049759.1">
    <property type="nucleotide sequence ID" value="NZ_CP006867.1"/>
</dbReference>
<evidence type="ECO:0000313" key="1">
    <source>
        <dbReference type="EMBL" id="ALU12457.1"/>
    </source>
</evidence>
<dbReference type="SUPFAM" id="SSF89550">
    <property type="entry name" value="PHP domain-like"/>
    <property type="match status" value="1"/>
</dbReference>
<dbReference type="InterPro" id="IPR016195">
    <property type="entry name" value="Pol/histidinol_Pase-like"/>
</dbReference>
<dbReference type="Proteomes" id="UP000060778">
    <property type="component" value="Chromosome"/>
</dbReference>
<proteinExistence type="predicted"/>
<protein>
    <recommendedName>
        <fullName evidence="3">RNase P subunit p30</fullName>
    </recommendedName>
</protein>
<accession>A0A0U3F9W7</accession>
<sequence>MRDRHLAEALIMKAALMESNVKSNDVIELLLHHYYLLLCEGCSNYDFEKVYPRSSKVKKSKSEIIVASPRNLSEARLFAKSRIVDIVSFGASNLRYLDSSQVELLIQSGKAIELRINELITDYKALGRLRRFASLLINKEIATSFTCSPSRALEICVPHQVISLLKTLELGEEDSLTLWSLSTNYVLSLVESKGMKKVLRRD</sequence>
<evidence type="ECO:0008006" key="3">
    <source>
        <dbReference type="Google" id="ProtNLM"/>
    </source>
</evidence>
<name>A0A0U3F9W7_9CREN</name>
<reference evidence="1 2" key="1">
    <citation type="submission" date="2013-11" db="EMBL/GenBank/DDBJ databases">
        <title>Comparative genomics of Ignicoccus.</title>
        <authorList>
            <person name="Podar M."/>
        </authorList>
    </citation>
    <scope>NUCLEOTIDE SEQUENCE [LARGE SCALE GENOMIC DNA]</scope>
    <source>
        <strain evidence="1 2">DSM 13165</strain>
    </source>
</reference>